<name>A0ABS2P4I7_9BACI</name>
<evidence type="ECO:0000313" key="2">
    <source>
        <dbReference type="Proteomes" id="UP000737402"/>
    </source>
</evidence>
<gene>
    <name evidence="1" type="ORF">JOC95_003790</name>
</gene>
<dbReference type="EMBL" id="JAFBED010000011">
    <property type="protein sequence ID" value="MBM7621882.1"/>
    <property type="molecule type" value="Genomic_DNA"/>
</dbReference>
<dbReference type="Proteomes" id="UP000737402">
    <property type="component" value="Unassembled WGS sequence"/>
</dbReference>
<accession>A0ABS2P4I7</accession>
<sequence length="59" mass="7064">MSGSKRRIKRAKKFEEVKSRAPQRIVGNVAERRGKLTKKFYSFFTGLFEHPLKERRRLL</sequence>
<reference evidence="1 2" key="1">
    <citation type="submission" date="2021-01" db="EMBL/GenBank/DDBJ databases">
        <title>Genomic Encyclopedia of Type Strains, Phase IV (KMG-IV): sequencing the most valuable type-strain genomes for metagenomic binning, comparative biology and taxonomic classification.</title>
        <authorList>
            <person name="Goeker M."/>
        </authorList>
    </citation>
    <scope>NUCLEOTIDE SEQUENCE [LARGE SCALE GENOMIC DNA]</scope>
    <source>
        <strain evidence="1 2">DSM 25879</strain>
    </source>
</reference>
<organism evidence="1 2">
    <name type="scientific">Sutcliffiella tianshenii</name>
    <dbReference type="NCBI Taxonomy" id="1463404"/>
    <lineage>
        <taxon>Bacteria</taxon>
        <taxon>Bacillati</taxon>
        <taxon>Bacillota</taxon>
        <taxon>Bacilli</taxon>
        <taxon>Bacillales</taxon>
        <taxon>Bacillaceae</taxon>
        <taxon>Sutcliffiella</taxon>
    </lineage>
</organism>
<evidence type="ECO:0000313" key="1">
    <source>
        <dbReference type="EMBL" id="MBM7621882.1"/>
    </source>
</evidence>
<protein>
    <submittedName>
        <fullName evidence="1">Uncharacterized protein</fullName>
    </submittedName>
</protein>
<proteinExistence type="predicted"/>
<comment type="caution">
    <text evidence="1">The sequence shown here is derived from an EMBL/GenBank/DDBJ whole genome shotgun (WGS) entry which is preliminary data.</text>
</comment>
<keyword evidence="2" id="KW-1185">Reference proteome</keyword>